<feature type="domain" description="Hemerythrin-like" evidence="4">
    <location>
        <begin position="10"/>
        <end position="130"/>
    </location>
</feature>
<dbReference type="InterPro" id="IPR050669">
    <property type="entry name" value="Hemerythrin"/>
</dbReference>
<gene>
    <name evidence="5" type="ORF">AMURIS_02128</name>
</gene>
<comment type="similarity">
    <text evidence="1">Belongs to the hemerythrin family.</text>
</comment>
<dbReference type="AlphaFoldDB" id="A0A2K4ZG15"/>
<keyword evidence="2" id="KW-0479">Metal-binding</keyword>
<evidence type="ECO:0000256" key="3">
    <source>
        <dbReference type="ARBA" id="ARBA00023004"/>
    </source>
</evidence>
<dbReference type="InterPro" id="IPR012312">
    <property type="entry name" value="Hemerythrin-like"/>
</dbReference>
<evidence type="ECO:0000259" key="4">
    <source>
        <dbReference type="Pfam" id="PF01814"/>
    </source>
</evidence>
<dbReference type="OrthoDB" id="9797092at2"/>
<dbReference type="PROSITE" id="PS00550">
    <property type="entry name" value="HEMERYTHRINS"/>
    <property type="match status" value="1"/>
</dbReference>
<dbReference type="PANTHER" id="PTHR37164">
    <property type="entry name" value="BACTERIOHEMERYTHRIN"/>
    <property type="match status" value="1"/>
</dbReference>
<proteinExistence type="inferred from homology"/>
<dbReference type="CDD" id="cd12107">
    <property type="entry name" value="Hemerythrin"/>
    <property type="match status" value="1"/>
</dbReference>
<dbReference type="RefSeq" id="WP_103239527.1">
    <property type="nucleotide sequence ID" value="NZ_JANJZD010000001.1"/>
</dbReference>
<keyword evidence="3" id="KW-0408">Iron</keyword>
<dbReference type="EMBL" id="OFSM01000010">
    <property type="protein sequence ID" value="SOY29413.1"/>
    <property type="molecule type" value="Genomic_DNA"/>
</dbReference>
<sequence length="132" mass="15685">MYEMKPEYYTGIKAIDQEHTRLFELAQETYELMNDELLLDKAESLTRLLSELIDYTKTHFSHEEAYLESIHYAQKAAHVAQHRKFEDSLLEFDLNLVDDDPESQDETVSNLLDFLVNWLINHIQKVDMLYVK</sequence>
<dbReference type="Pfam" id="PF01814">
    <property type="entry name" value="Hemerythrin"/>
    <property type="match status" value="1"/>
</dbReference>
<keyword evidence="6" id="KW-1185">Reference proteome</keyword>
<evidence type="ECO:0000313" key="6">
    <source>
        <dbReference type="Proteomes" id="UP000236311"/>
    </source>
</evidence>
<dbReference type="NCBIfam" id="NF033749">
    <property type="entry name" value="bact_hemeryth"/>
    <property type="match status" value="1"/>
</dbReference>
<dbReference type="InterPro" id="IPR016131">
    <property type="entry name" value="Haemerythrin_Fe_BS"/>
</dbReference>
<evidence type="ECO:0000256" key="2">
    <source>
        <dbReference type="ARBA" id="ARBA00022723"/>
    </source>
</evidence>
<dbReference type="SUPFAM" id="SSF47188">
    <property type="entry name" value="Hemerythrin-like"/>
    <property type="match status" value="1"/>
</dbReference>
<organism evidence="5 6">
    <name type="scientific">Acetatifactor muris</name>
    <dbReference type="NCBI Taxonomy" id="879566"/>
    <lineage>
        <taxon>Bacteria</taxon>
        <taxon>Bacillati</taxon>
        <taxon>Bacillota</taxon>
        <taxon>Clostridia</taxon>
        <taxon>Lachnospirales</taxon>
        <taxon>Lachnospiraceae</taxon>
        <taxon>Acetatifactor</taxon>
    </lineage>
</organism>
<dbReference type="Gene3D" id="1.20.120.50">
    <property type="entry name" value="Hemerythrin-like"/>
    <property type="match status" value="1"/>
</dbReference>
<dbReference type="InterPro" id="IPR035938">
    <property type="entry name" value="Hemerythrin-like_sf"/>
</dbReference>
<dbReference type="PANTHER" id="PTHR37164:SF1">
    <property type="entry name" value="BACTERIOHEMERYTHRIN"/>
    <property type="match status" value="1"/>
</dbReference>
<dbReference type="InterPro" id="IPR012827">
    <property type="entry name" value="Hemerythrin_metal-bd"/>
</dbReference>
<protein>
    <submittedName>
        <fullName evidence="5">Bacteriohemerythrin</fullName>
    </submittedName>
</protein>
<name>A0A2K4ZG15_9FIRM</name>
<dbReference type="GO" id="GO:0046872">
    <property type="term" value="F:metal ion binding"/>
    <property type="evidence" value="ECO:0007669"/>
    <property type="project" value="UniProtKB-KW"/>
</dbReference>
<evidence type="ECO:0000256" key="1">
    <source>
        <dbReference type="ARBA" id="ARBA00010587"/>
    </source>
</evidence>
<evidence type="ECO:0000313" key="5">
    <source>
        <dbReference type="EMBL" id="SOY29413.1"/>
    </source>
</evidence>
<reference evidence="5 6" key="1">
    <citation type="submission" date="2018-01" db="EMBL/GenBank/DDBJ databases">
        <authorList>
            <person name="Gaut B.S."/>
            <person name="Morton B.R."/>
            <person name="Clegg M.T."/>
            <person name="Duvall M.R."/>
        </authorList>
    </citation>
    <scope>NUCLEOTIDE SEQUENCE [LARGE SCALE GENOMIC DNA]</scope>
    <source>
        <strain evidence="5">GP69</strain>
    </source>
</reference>
<dbReference type="Proteomes" id="UP000236311">
    <property type="component" value="Unassembled WGS sequence"/>
</dbReference>
<dbReference type="NCBIfam" id="TIGR02481">
    <property type="entry name" value="hemeryth_dom"/>
    <property type="match status" value="1"/>
</dbReference>
<accession>A0A2K4ZG15</accession>